<gene>
    <name evidence="2" type="ORF">ECPE_LOCUS14956</name>
</gene>
<organism evidence="4">
    <name type="scientific">Echinostoma caproni</name>
    <dbReference type="NCBI Taxonomy" id="27848"/>
    <lineage>
        <taxon>Eukaryota</taxon>
        <taxon>Metazoa</taxon>
        <taxon>Spiralia</taxon>
        <taxon>Lophotrochozoa</taxon>
        <taxon>Platyhelminthes</taxon>
        <taxon>Trematoda</taxon>
        <taxon>Digenea</taxon>
        <taxon>Plagiorchiida</taxon>
        <taxon>Echinostomata</taxon>
        <taxon>Echinostomatoidea</taxon>
        <taxon>Echinostomatidae</taxon>
        <taxon>Echinostoma</taxon>
    </lineage>
</organism>
<evidence type="ECO:0000313" key="4">
    <source>
        <dbReference type="WBParaSite" id="ECPE_0001499601-mRNA-1"/>
    </source>
</evidence>
<dbReference type="OrthoDB" id="6272356at2759"/>
<sequence>MSYCFQRTGLPSTEPGAGAERSTMAKPKVIRINSAGGPMPPPPPPPISPSAQLSSQSPSYYVSQSSNQRNSYQFQHPPPPPPPNSAVPRLGPDVAALSAEFERRFRFLNDRDLPPPPASYKGPRTYRTASSRTG</sequence>
<reference evidence="2 3" key="2">
    <citation type="submission" date="2018-11" db="EMBL/GenBank/DDBJ databases">
        <authorList>
            <consortium name="Pathogen Informatics"/>
        </authorList>
    </citation>
    <scope>NUCLEOTIDE SEQUENCE [LARGE SCALE GENOMIC DNA]</scope>
    <source>
        <strain evidence="2 3">Egypt</strain>
    </source>
</reference>
<feature type="compositionally biased region" description="Pro residues" evidence="1">
    <location>
        <begin position="76"/>
        <end position="85"/>
    </location>
</feature>
<dbReference type="EMBL" id="UZAN01059056">
    <property type="protein sequence ID" value="VDP92228.1"/>
    <property type="molecule type" value="Genomic_DNA"/>
</dbReference>
<keyword evidence="3" id="KW-1185">Reference proteome</keyword>
<proteinExistence type="predicted"/>
<reference evidence="4" key="1">
    <citation type="submission" date="2016-06" db="UniProtKB">
        <authorList>
            <consortium name="WormBaseParasite"/>
        </authorList>
    </citation>
    <scope>IDENTIFICATION</scope>
</reference>
<name>A0A183B6X1_9TREM</name>
<evidence type="ECO:0000256" key="1">
    <source>
        <dbReference type="SAM" id="MobiDB-lite"/>
    </source>
</evidence>
<dbReference type="WBParaSite" id="ECPE_0001499601-mRNA-1">
    <property type="protein sequence ID" value="ECPE_0001499601-mRNA-1"/>
    <property type="gene ID" value="ECPE_0001499601"/>
</dbReference>
<accession>A0A183B6X1</accession>
<feature type="region of interest" description="Disordered" evidence="1">
    <location>
        <begin position="1"/>
        <end position="93"/>
    </location>
</feature>
<feature type="compositionally biased region" description="Low complexity" evidence="1">
    <location>
        <begin position="49"/>
        <end position="66"/>
    </location>
</feature>
<feature type="region of interest" description="Disordered" evidence="1">
    <location>
        <begin position="106"/>
        <end position="134"/>
    </location>
</feature>
<dbReference type="AlphaFoldDB" id="A0A183B6X1"/>
<evidence type="ECO:0000313" key="3">
    <source>
        <dbReference type="Proteomes" id="UP000272942"/>
    </source>
</evidence>
<feature type="compositionally biased region" description="Pro residues" evidence="1">
    <location>
        <begin position="38"/>
        <end position="48"/>
    </location>
</feature>
<evidence type="ECO:0000313" key="2">
    <source>
        <dbReference type="EMBL" id="VDP92228.1"/>
    </source>
</evidence>
<protein>
    <submittedName>
        <fullName evidence="4">WAS/WASL-interacting protein family member 2</fullName>
    </submittedName>
</protein>
<dbReference type="Proteomes" id="UP000272942">
    <property type="component" value="Unassembled WGS sequence"/>
</dbReference>